<keyword evidence="2" id="KW-1185">Reference proteome</keyword>
<name>A0AAV4MEE3_CAEEX</name>
<dbReference type="AlphaFoldDB" id="A0AAV4MEE3"/>
<reference evidence="1 2" key="1">
    <citation type="submission" date="2021-06" db="EMBL/GenBank/DDBJ databases">
        <title>Caerostris extrusa draft genome.</title>
        <authorList>
            <person name="Kono N."/>
            <person name="Arakawa K."/>
        </authorList>
    </citation>
    <scope>NUCLEOTIDE SEQUENCE [LARGE SCALE GENOMIC DNA]</scope>
</reference>
<dbReference type="EMBL" id="BPLR01002164">
    <property type="protein sequence ID" value="GIX70718.1"/>
    <property type="molecule type" value="Genomic_DNA"/>
</dbReference>
<dbReference type="Proteomes" id="UP001054945">
    <property type="component" value="Unassembled WGS sequence"/>
</dbReference>
<gene>
    <name evidence="1" type="ORF">CEXT_247321</name>
</gene>
<protein>
    <submittedName>
        <fullName evidence="1">Uncharacterized protein</fullName>
    </submittedName>
</protein>
<evidence type="ECO:0000313" key="2">
    <source>
        <dbReference type="Proteomes" id="UP001054945"/>
    </source>
</evidence>
<sequence>MGDFYTPVKHADAKSVFEDKGWGRVEGGIYRLERLVKWELLTTKRLLSIFGIYLKSALFKRRMSIWKRRPTILSKHCDTCDYIF</sequence>
<proteinExistence type="predicted"/>
<organism evidence="1 2">
    <name type="scientific">Caerostris extrusa</name>
    <name type="common">Bark spider</name>
    <name type="synonym">Caerostris bankana</name>
    <dbReference type="NCBI Taxonomy" id="172846"/>
    <lineage>
        <taxon>Eukaryota</taxon>
        <taxon>Metazoa</taxon>
        <taxon>Ecdysozoa</taxon>
        <taxon>Arthropoda</taxon>
        <taxon>Chelicerata</taxon>
        <taxon>Arachnida</taxon>
        <taxon>Araneae</taxon>
        <taxon>Araneomorphae</taxon>
        <taxon>Entelegynae</taxon>
        <taxon>Araneoidea</taxon>
        <taxon>Araneidae</taxon>
        <taxon>Caerostris</taxon>
    </lineage>
</organism>
<accession>A0AAV4MEE3</accession>
<evidence type="ECO:0000313" key="1">
    <source>
        <dbReference type="EMBL" id="GIX70718.1"/>
    </source>
</evidence>
<comment type="caution">
    <text evidence="1">The sequence shown here is derived from an EMBL/GenBank/DDBJ whole genome shotgun (WGS) entry which is preliminary data.</text>
</comment>